<keyword evidence="1" id="KW-0808">Transferase</keyword>
<dbReference type="PIRSF" id="PIRSF005646">
    <property type="entry name" value="FwdB"/>
    <property type="match status" value="1"/>
</dbReference>
<dbReference type="GO" id="GO:0018493">
    <property type="term" value="F:formylmethanofuran dehydrogenase activity"/>
    <property type="evidence" value="ECO:0007669"/>
    <property type="project" value="InterPro"/>
</dbReference>
<keyword evidence="1" id="KW-0378">Hydrolase</keyword>
<gene>
    <name evidence="1" type="primary">fhcB</name>
    <name evidence="1" type="ORF">OJF2_59240</name>
</gene>
<dbReference type="SUPFAM" id="SSF53706">
    <property type="entry name" value="Formate dehydrogenase/DMSO reductase, domains 1-3"/>
    <property type="match status" value="1"/>
</dbReference>
<accession>A0A5B9WAQ1</accession>
<dbReference type="GO" id="GO:0016740">
    <property type="term" value="F:transferase activity"/>
    <property type="evidence" value="ECO:0007669"/>
    <property type="project" value="UniProtKB-KW"/>
</dbReference>
<evidence type="ECO:0000313" key="2">
    <source>
        <dbReference type="Proteomes" id="UP000324233"/>
    </source>
</evidence>
<dbReference type="GO" id="GO:0015948">
    <property type="term" value="P:methanogenesis"/>
    <property type="evidence" value="ECO:0007669"/>
    <property type="project" value="InterPro"/>
</dbReference>
<dbReference type="GO" id="GO:0016787">
    <property type="term" value="F:hydrolase activity"/>
    <property type="evidence" value="ECO:0007669"/>
    <property type="project" value="UniProtKB-KW"/>
</dbReference>
<name>A0A5B9WAQ1_9BACT</name>
<sequence length="442" mass="46208">MPDSPPADTRTTGGDKTQAATIDAVTCLACGCLCDDLVVAFDGSGRLASVRKACPIGEAWFLENASRADEEGWATALIDGEPADPVEAVARAGALLAGSRSPVVLGLDRSTNETVAAAVGLADRIGAYVEVGDGASSTPRILAFQRAGRVSATLGEVRARADVVVLWRADPVATHPRHLERYSAEPRGRFVPEGRAGRTVIVVDTGRTATAGRADATLAIDEDREFEVLWTLRALVRDAGLGDDRIRAATGCEPESLRALAARLRAARYGAFFLGEVAGPSPARAAARIEAANLLVRDLREHTRFVLLGMGTPGNRTGAESVLARQTGFPTCVDLGAGHPESLPGVATASADVALIVGEGAPPRYPGAETTRIVIGRPALGATPDRAAVWLTSSLPGLDEAGTVTRVDGISLPLRAHRPSRFPGEREWITRIHDAIGHGARA</sequence>
<dbReference type="OrthoDB" id="240576at2"/>
<keyword evidence="2" id="KW-1185">Reference proteome</keyword>
<protein>
    <submittedName>
        <fullName evidence="1">Formyltransferase/hydrolase complex Fhc subunit B</fullName>
    </submittedName>
</protein>
<dbReference type="KEGG" id="agv:OJF2_59240"/>
<dbReference type="Gene3D" id="3.40.228.10">
    <property type="entry name" value="Dimethylsulfoxide Reductase, domain 2"/>
    <property type="match status" value="1"/>
</dbReference>
<organism evidence="1 2">
    <name type="scientific">Aquisphaera giovannonii</name>
    <dbReference type="NCBI Taxonomy" id="406548"/>
    <lineage>
        <taxon>Bacteria</taxon>
        <taxon>Pseudomonadati</taxon>
        <taxon>Planctomycetota</taxon>
        <taxon>Planctomycetia</taxon>
        <taxon>Isosphaerales</taxon>
        <taxon>Isosphaeraceae</taxon>
        <taxon>Aquisphaera</taxon>
    </lineage>
</organism>
<dbReference type="InterPro" id="IPR016457">
    <property type="entry name" value="Formylmethanofuran_DH_bsu"/>
</dbReference>
<proteinExistence type="predicted"/>
<dbReference type="Proteomes" id="UP000324233">
    <property type="component" value="Chromosome"/>
</dbReference>
<dbReference type="AlphaFoldDB" id="A0A5B9WAQ1"/>
<dbReference type="EMBL" id="CP042997">
    <property type="protein sequence ID" value="QEH37334.1"/>
    <property type="molecule type" value="Genomic_DNA"/>
</dbReference>
<reference evidence="1 2" key="1">
    <citation type="submission" date="2019-08" db="EMBL/GenBank/DDBJ databases">
        <title>Deep-cultivation of Planctomycetes and their phenomic and genomic characterization uncovers novel biology.</title>
        <authorList>
            <person name="Wiegand S."/>
            <person name="Jogler M."/>
            <person name="Boedeker C."/>
            <person name="Pinto D."/>
            <person name="Vollmers J."/>
            <person name="Rivas-Marin E."/>
            <person name="Kohn T."/>
            <person name="Peeters S.H."/>
            <person name="Heuer A."/>
            <person name="Rast P."/>
            <person name="Oberbeckmann S."/>
            <person name="Bunk B."/>
            <person name="Jeske O."/>
            <person name="Meyerdierks A."/>
            <person name="Storesund J.E."/>
            <person name="Kallscheuer N."/>
            <person name="Luecker S."/>
            <person name="Lage O.M."/>
            <person name="Pohl T."/>
            <person name="Merkel B.J."/>
            <person name="Hornburger P."/>
            <person name="Mueller R.-W."/>
            <person name="Bruemmer F."/>
            <person name="Labrenz M."/>
            <person name="Spormann A.M."/>
            <person name="Op den Camp H."/>
            <person name="Overmann J."/>
            <person name="Amann R."/>
            <person name="Jetten M.S.M."/>
            <person name="Mascher T."/>
            <person name="Medema M.H."/>
            <person name="Devos D.P."/>
            <person name="Kaster A.-K."/>
            <person name="Ovreas L."/>
            <person name="Rohde M."/>
            <person name="Galperin M.Y."/>
            <person name="Jogler C."/>
        </authorList>
    </citation>
    <scope>NUCLEOTIDE SEQUENCE [LARGE SCALE GENOMIC DNA]</scope>
    <source>
        <strain evidence="1 2">OJF2</strain>
    </source>
</reference>
<dbReference type="RefSeq" id="WP_148596907.1">
    <property type="nucleotide sequence ID" value="NZ_CP042997.1"/>
</dbReference>
<evidence type="ECO:0000313" key="1">
    <source>
        <dbReference type="EMBL" id="QEH37334.1"/>
    </source>
</evidence>